<protein>
    <submittedName>
        <fullName evidence="1">Uncharacterized protein</fullName>
    </submittedName>
</protein>
<evidence type="ECO:0000313" key="2">
    <source>
        <dbReference type="Proteomes" id="UP000708208"/>
    </source>
</evidence>
<organism evidence="1 2">
    <name type="scientific">Allacma fusca</name>
    <dbReference type="NCBI Taxonomy" id="39272"/>
    <lineage>
        <taxon>Eukaryota</taxon>
        <taxon>Metazoa</taxon>
        <taxon>Ecdysozoa</taxon>
        <taxon>Arthropoda</taxon>
        <taxon>Hexapoda</taxon>
        <taxon>Collembola</taxon>
        <taxon>Symphypleona</taxon>
        <taxon>Sminthuridae</taxon>
        <taxon>Allacma</taxon>
    </lineage>
</organism>
<feature type="non-terminal residue" evidence="1">
    <location>
        <position position="57"/>
    </location>
</feature>
<feature type="non-terminal residue" evidence="1">
    <location>
        <position position="1"/>
    </location>
</feature>
<sequence>AIAFILQQATDYSSLLDRALNKAVLVNANYVTEALVSLVRPIFGRIFANVEIYGTNR</sequence>
<evidence type="ECO:0000313" key="1">
    <source>
        <dbReference type="EMBL" id="CAG7708211.1"/>
    </source>
</evidence>
<proteinExistence type="predicted"/>
<reference evidence="1" key="1">
    <citation type="submission" date="2021-06" db="EMBL/GenBank/DDBJ databases">
        <authorList>
            <person name="Hodson N. C."/>
            <person name="Mongue J. A."/>
            <person name="Jaron S. K."/>
        </authorList>
    </citation>
    <scope>NUCLEOTIDE SEQUENCE</scope>
</reference>
<comment type="caution">
    <text evidence="1">The sequence shown here is derived from an EMBL/GenBank/DDBJ whole genome shotgun (WGS) entry which is preliminary data.</text>
</comment>
<dbReference type="AlphaFoldDB" id="A0A8J2NUV9"/>
<keyword evidence="2" id="KW-1185">Reference proteome</keyword>
<accession>A0A8J2NUV9</accession>
<dbReference type="Proteomes" id="UP000708208">
    <property type="component" value="Unassembled WGS sequence"/>
</dbReference>
<gene>
    <name evidence="1" type="ORF">AFUS01_LOCUS4761</name>
</gene>
<dbReference type="EMBL" id="CAJVCH010029991">
    <property type="protein sequence ID" value="CAG7708211.1"/>
    <property type="molecule type" value="Genomic_DNA"/>
</dbReference>
<name>A0A8J2NUV9_9HEXA</name>